<comment type="caution">
    <text evidence="1">The sequence shown here is derived from an EMBL/GenBank/DDBJ whole genome shotgun (WGS) entry which is preliminary data.</text>
</comment>
<protein>
    <submittedName>
        <fullName evidence="1">Uncharacterized protein</fullName>
    </submittedName>
</protein>
<gene>
    <name evidence="1" type="ORF">BJ138DRAFT_1101929</name>
</gene>
<proteinExistence type="predicted"/>
<dbReference type="EMBL" id="MU267717">
    <property type="protein sequence ID" value="KAH7910342.1"/>
    <property type="molecule type" value="Genomic_DNA"/>
</dbReference>
<reference evidence="1" key="1">
    <citation type="journal article" date="2021" name="New Phytol.">
        <title>Evolutionary innovations through gain and loss of genes in the ectomycorrhizal Boletales.</title>
        <authorList>
            <person name="Wu G."/>
            <person name="Miyauchi S."/>
            <person name="Morin E."/>
            <person name="Kuo A."/>
            <person name="Drula E."/>
            <person name="Varga T."/>
            <person name="Kohler A."/>
            <person name="Feng B."/>
            <person name="Cao Y."/>
            <person name="Lipzen A."/>
            <person name="Daum C."/>
            <person name="Hundley H."/>
            <person name="Pangilinan J."/>
            <person name="Johnson J."/>
            <person name="Barry K."/>
            <person name="LaButti K."/>
            <person name="Ng V."/>
            <person name="Ahrendt S."/>
            <person name="Min B."/>
            <person name="Choi I.G."/>
            <person name="Park H."/>
            <person name="Plett J.M."/>
            <person name="Magnuson J."/>
            <person name="Spatafora J.W."/>
            <person name="Nagy L.G."/>
            <person name="Henrissat B."/>
            <person name="Grigoriev I.V."/>
            <person name="Yang Z.L."/>
            <person name="Xu J."/>
            <person name="Martin F.M."/>
        </authorList>
    </citation>
    <scope>NUCLEOTIDE SEQUENCE</scope>
    <source>
        <strain evidence="1">ATCC 28755</strain>
    </source>
</reference>
<dbReference type="Proteomes" id="UP000790377">
    <property type="component" value="Unassembled WGS sequence"/>
</dbReference>
<keyword evidence="2" id="KW-1185">Reference proteome</keyword>
<accession>A0ACB8AB90</accession>
<name>A0ACB8AB90_9AGAM</name>
<evidence type="ECO:0000313" key="1">
    <source>
        <dbReference type="EMBL" id="KAH7910342.1"/>
    </source>
</evidence>
<evidence type="ECO:0000313" key="2">
    <source>
        <dbReference type="Proteomes" id="UP000790377"/>
    </source>
</evidence>
<sequence length="914" mass="100606">MLLFTLYHPPVIAEYWRFLGTHPAVPLPQRQERSEDWNLELDPNLETQHLNAYNYCFGFFGILQGSPLPYIGSLAGFRIGNGPAVLQDILGTGILYIYGTIKVLGWGKLDHRYGTRAQSLDTANRTPTNLGAKLRVFGIWACQHVVVLRCCWIALPPPAGIAVPSVVSFLYSATCCGKREAINCINFLQISPDASAIHPLISSQPQAWHPNPSLMQQQQQQHPHPMPQGWQGTWPPASNVAFPPGYPGPPPPPAGASAQHPQWQAGWWQYNPNSQGSAPMPWAPGMGWGPKVNYNPYKRIPKPASPSYWETRLSDNGLGLEGMVPRTEREPRPSEDRDGDAVPQTPWIWNPPSLLEANADRATPTRDFKNRRSSQDSTRQGSTPTRDYTGRRSAQAQEAYASDHSTPTHMDRFYAPRSARQGSADSQTMSMTGSASASSRQGSAGSLMGSSSLSRQGSNESYLSRSSVGHGGTSPVHAGVGQPSHVSPSQNLPESRPLGRPSDPNSFYQRIAYSTSQSQLSQSQSQSQSHHTQPTPPSSSASSQFPPPFPAPGPDTRTSRERSPNSSSNPPAFPEPRSQRDRSSPNPPQQPVFTAEPESFTSRVDLQPTFPSGIVRTPDHYRSSRRSSDYDRSPTSMGGNASSSASSFRGPPNGETLSRQSSLPSSSTASISSLTTFSGDVSAALSPLIDATPRPLANSLSRSRTEPSLSRSNNLSTIHESSASYLQRRDQVREYEREREREREREEAFFAPLPPPPDSDESDDDDDTDNESFIPPPPHAVPGPSLRDRRGTPHPTRSSNPLPPPPVERVNLAASAPPPQEPAPAHYSRRVRMGFWNRRGDHLTSNLFVVYAPQDQAYPAELRDYPDETEGYRDQFDTFLPYLADRPELPASLPYHGRPPAQPYEDFVVYSYHQ</sequence>
<organism evidence="1 2">
    <name type="scientific">Hygrophoropsis aurantiaca</name>
    <dbReference type="NCBI Taxonomy" id="72124"/>
    <lineage>
        <taxon>Eukaryota</taxon>
        <taxon>Fungi</taxon>
        <taxon>Dikarya</taxon>
        <taxon>Basidiomycota</taxon>
        <taxon>Agaricomycotina</taxon>
        <taxon>Agaricomycetes</taxon>
        <taxon>Agaricomycetidae</taxon>
        <taxon>Boletales</taxon>
        <taxon>Coniophorineae</taxon>
        <taxon>Hygrophoropsidaceae</taxon>
        <taxon>Hygrophoropsis</taxon>
    </lineage>
</organism>